<keyword evidence="2" id="KW-1185">Reference proteome</keyword>
<evidence type="ECO:0000313" key="1">
    <source>
        <dbReference type="EMBL" id="KAG0437382.1"/>
    </source>
</evidence>
<sequence>MERPSYSEEVIRECVIWRFISPKGYDHARTADLLTVPAKCTLQRYVGPSPTSSGMTNAMRERLLLEASMLSNKQHMASLIVDEASIKPKCVYDRKADAVYGFKDKPVNSAARTSGEALANRVLCFVLHGVTNSYKVPCAYYFTKQLSGRDLFAWTKEVIAAVESCGFLIVRIVTDNYSANVTMFTHMGNGNLSTVVTHPHDPNRVIFLSFDPCHVLKNVRSQFLERELHDSIGVISGTFVQKLYDFQKDKTVKLARNLTRKHVFPSNLEKMNVLRAVQVFSPQVTAALCHLKENRGGDPSLYSYREASQTIFFMNMMKQWFDVHDTMYKGSDHKRPISNEDDPRLLWLEKEFTDYIKEVQEASLASGKGAFTEQTFHALLFTSRATVDATRFLLRRGVKYVSIKNFNSDPVEALFGRLRSICGGNDVLGARSVTVALDNIVKGKALCSKQMEVEDADAKELALSVPQEVIADLENLKGQLCGPSPSVTYSGLVYVGGYIVKLVSEFECDACVTMLTTTNKADPLYVLLHSQDKSALHYPNRMFLTLLDNIVTFFEKAASKLPRTKVHEVLQLLVTPHLEQSPVLLCPEGVDSSHARRTARLIADKFIRLLLVNYTKMVSDRNEKPFAYVHKPSRKYFKL</sequence>
<accession>A0AC60QNC9</accession>
<evidence type="ECO:0000313" key="2">
    <source>
        <dbReference type="Proteomes" id="UP000805193"/>
    </source>
</evidence>
<dbReference type="Proteomes" id="UP000805193">
    <property type="component" value="Unassembled WGS sequence"/>
</dbReference>
<protein>
    <submittedName>
        <fullName evidence="1">Uncharacterized protein</fullName>
    </submittedName>
</protein>
<proteinExistence type="predicted"/>
<reference evidence="1 2" key="1">
    <citation type="journal article" date="2020" name="Cell">
        <title>Large-Scale Comparative Analyses of Tick Genomes Elucidate Their Genetic Diversity and Vector Capacities.</title>
        <authorList>
            <consortium name="Tick Genome and Microbiome Consortium (TIGMIC)"/>
            <person name="Jia N."/>
            <person name="Wang J."/>
            <person name="Shi W."/>
            <person name="Du L."/>
            <person name="Sun Y."/>
            <person name="Zhan W."/>
            <person name="Jiang J.F."/>
            <person name="Wang Q."/>
            <person name="Zhang B."/>
            <person name="Ji P."/>
            <person name="Bell-Sakyi L."/>
            <person name="Cui X.M."/>
            <person name="Yuan T.T."/>
            <person name="Jiang B.G."/>
            <person name="Yang W.F."/>
            <person name="Lam T.T."/>
            <person name="Chang Q.C."/>
            <person name="Ding S.J."/>
            <person name="Wang X.J."/>
            <person name="Zhu J.G."/>
            <person name="Ruan X.D."/>
            <person name="Zhao L."/>
            <person name="Wei J.T."/>
            <person name="Ye R.Z."/>
            <person name="Que T.C."/>
            <person name="Du C.H."/>
            <person name="Zhou Y.H."/>
            <person name="Cheng J.X."/>
            <person name="Dai P.F."/>
            <person name="Guo W.B."/>
            <person name="Han X.H."/>
            <person name="Huang E.J."/>
            <person name="Li L.F."/>
            <person name="Wei W."/>
            <person name="Gao Y.C."/>
            <person name="Liu J.Z."/>
            <person name="Shao H.Z."/>
            <person name="Wang X."/>
            <person name="Wang C.C."/>
            <person name="Yang T.C."/>
            <person name="Huo Q.B."/>
            <person name="Li W."/>
            <person name="Chen H.Y."/>
            <person name="Chen S.E."/>
            <person name="Zhou L.G."/>
            <person name="Ni X.B."/>
            <person name="Tian J.H."/>
            <person name="Sheng Y."/>
            <person name="Liu T."/>
            <person name="Pan Y.S."/>
            <person name="Xia L.Y."/>
            <person name="Li J."/>
            <person name="Zhao F."/>
            <person name="Cao W.C."/>
        </authorList>
    </citation>
    <scope>NUCLEOTIDE SEQUENCE [LARGE SCALE GENOMIC DNA]</scope>
    <source>
        <strain evidence="1">Iper-2018</strain>
    </source>
</reference>
<name>A0AC60QNC9_IXOPE</name>
<comment type="caution">
    <text evidence="1">The sequence shown here is derived from an EMBL/GenBank/DDBJ whole genome shotgun (WGS) entry which is preliminary data.</text>
</comment>
<organism evidence="1 2">
    <name type="scientific">Ixodes persulcatus</name>
    <name type="common">Taiga tick</name>
    <dbReference type="NCBI Taxonomy" id="34615"/>
    <lineage>
        <taxon>Eukaryota</taxon>
        <taxon>Metazoa</taxon>
        <taxon>Ecdysozoa</taxon>
        <taxon>Arthropoda</taxon>
        <taxon>Chelicerata</taxon>
        <taxon>Arachnida</taxon>
        <taxon>Acari</taxon>
        <taxon>Parasitiformes</taxon>
        <taxon>Ixodida</taxon>
        <taxon>Ixodoidea</taxon>
        <taxon>Ixodidae</taxon>
        <taxon>Ixodinae</taxon>
        <taxon>Ixodes</taxon>
    </lineage>
</organism>
<gene>
    <name evidence="1" type="ORF">HPB47_017466</name>
</gene>
<dbReference type="EMBL" id="JABSTQ010006405">
    <property type="protein sequence ID" value="KAG0437382.1"/>
    <property type="molecule type" value="Genomic_DNA"/>
</dbReference>